<evidence type="ECO:0000313" key="2">
    <source>
        <dbReference type="Proteomes" id="UP000308600"/>
    </source>
</evidence>
<reference evidence="1 2" key="1">
    <citation type="journal article" date="2019" name="Nat. Ecol. Evol.">
        <title>Megaphylogeny resolves global patterns of mushroom evolution.</title>
        <authorList>
            <person name="Varga T."/>
            <person name="Krizsan K."/>
            <person name="Foldi C."/>
            <person name="Dima B."/>
            <person name="Sanchez-Garcia M."/>
            <person name="Sanchez-Ramirez S."/>
            <person name="Szollosi G.J."/>
            <person name="Szarkandi J.G."/>
            <person name="Papp V."/>
            <person name="Albert L."/>
            <person name="Andreopoulos W."/>
            <person name="Angelini C."/>
            <person name="Antonin V."/>
            <person name="Barry K.W."/>
            <person name="Bougher N.L."/>
            <person name="Buchanan P."/>
            <person name="Buyck B."/>
            <person name="Bense V."/>
            <person name="Catcheside P."/>
            <person name="Chovatia M."/>
            <person name="Cooper J."/>
            <person name="Damon W."/>
            <person name="Desjardin D."/>
            <person name="Finy P."/>
            <person name="Geml J."/>
            <person name="Haridas S."/>
            <person name="Hughes K."/>
            <person name="Justo A."/>
            <person name="Karasinski D."/>
            <person name="Kautmanova I."/>
            <person name="Kiss B."/>
            <person name="Kocsube S."/>
            <person name="Kotiranta H."/>
            <person name="LaButti K.M."/>
            <person name="Lechner B.E."/>
            <person name="Liimatainen K."/>
            <person name="Lipzen A."/>
            <person name="Lukacs Z."/>
            <person name="Mihaltcheva S."/>
            <person name="Morgado L.N."/>
            <person name="Niskanen T."/>
            <person name="Noordeloos M.E."/>
            <person name="Ohm R.A."/>
            <person name="Ortiz-Santana B."/>
            <person name="Ovrebo C."/>
            <person name="Racz N."/>
            <person name="Riley R."/>
            <person name="Savchenko A."/>
            <person name="Shiryaev A."/>
            <person name="Soop K."/>
            <person name="Spirin V."/>
            <person name="Szebenyi C."/>
            <person name="Tomsovsky M."/>
            <person name="Tulloss R.E."/>
            <person name="Uehling J."/>
            <person name="Grigoriev I.V."/>
            <person name="Vagvolgyi C."/>
            <person name="Papp T."/>
            <person name="Martin F.M."/>
            <person name="Miettinen O."/>
            <person name="Hibbett D.S."/>
            <person name="Nagy L.G."/>
        </authorList>
    </citation>
    <scope>NUCLEOTIDE SEQUENCE [LARGE SCALE GENOMIC DNA]</scope>
    <source>
        <strain evidence="1 2">NL-1719</strain>
    </source>
</reference>
<keyword evidence="2" id="KW-1185">Reference proteome</keyword>
<feature type="non-terminal residue" evidence="1">
    <location>
        <position position="1"/>
    </location>
</feature>
<accession>A0ACD2ZY52</accession>
<dbReference type="EMBL" id="ML209472">
    <property type="protein sequence ID" value="TFK58291.1"/>
    <property type="molecule type" value="Genomic_DNA"/>
</dbReference>
<dbReference type="Proteomes" id="UP000308600">
    <property type="component" value="Unassembled WGS sequence"/>
</dbReference>
<name>A0ACD2ZY52_9AGAR</name>
<evidence type="ECO:0000313" key="1">
    <source>
        <dbReference type="EMBL" id="TFK58291.1"/>
    </source>
</evidence>
<proteinExistence type="predicted"/>
<sequence>TTNTLPIPPLHHQPNLQGIIPQTDNEIRLAAALRKAESENKYLRDRNLTLQSSNLFNEVYCGKARNELERQDNKKTKGKGRGKLTGMPCMVTGDVFYEEV</sequence>
<feature type="non-terminal residue" evidence="1">
    <location>
        <position position="100"/>
    </location>
</feature>
<organism evidence="1 2">
    <name type="scientific">Pluteus cervinus</name>
    <dbReference type="NCBI Taxonomy" id="181527"/>
    <lineage>
        <taxon>Eukaryota</taxon>
        <taxon>Fungi</taxon>
        <taxon>Dikarya</taxon>
        <taxon>Basidiomycota</taxon>
        <taxon>Agaricomycotina</taxon>
        <taxon>Agaricomycetes</taxon>
        <taxon>Agaricomycetidae</taxon>
        <taxon>Agaricales</taxon>
        <taxon>Pluteineae</taxon>
        <taxon>Pluteaceae</taxon>
        <taxon>Pluteus</taxon>
    </lineage>
</organism>
<protein>
    <submittedName>
        <fullName evidence="1">Uncharacterized protein</fullName>
    </submittedName>
</protein>
<gene>
    <name evidence="1" type="ORF">BDN72DRAFT_737518</name>
</gene>